<feature type="DNA-binding region" description="H-T-H motif" evidence="2">
    <location>
        <begin position="25"/>
        <end position="44"/>
    </location>
</feature>
<evidence type="ECO:0000313" key="5">
    <source>
        <dbReference type="Proteomes" id="UP001589645"/>
    </source>
</evidence>
<protein>
    <submittedName>
        <fullName evidence="4">TetR/AcrR family transcriptional regulator</fullName>
    </submittedName>
</protein>
<dbReference type="Pfam" id="PF00440">
    <property type="entry name" value="TetR_N"/>
    <property type="match status" value="1"/>
</dbReference>
<feature type="domain" description="HTH tetR-type" evidence="3">
    <location>
        <begin position="2"/>
        <end position="62"/>
    </location>
</feature>
<evidence type="ECO:0000256" key="2">
    <source>
        <dbReference type="PROSITE-ProRule" id="PRU00335"/>
    </source>
</evidence>
<evidence type="ECO:0000313" key="4">
    <source>
        <dbReference type="EMBL" id="MFB9137043.1"/>
    </source>
</evidence>
<dbReference type="RefSeq" id="WP_390195889.1">
    <property type="nucleotide sequence ID" value="NZ_JBHMEP010000008.1"/>
</dbReference>
<dbReference type="Proteomes" id="UP001589645">
    <property type="component" value="Unassembled WGS sequence"/>
</dbReference>
<dbReference type="EMBL" id="JBHMEP010000008">
    <property type="protein sequence ID" value="MFB9137043.1"/>
    <property type="molecule type" value="Genomic_DNA"/>
</dbReference>
<evidence type="ECO:0000256" key="1">
    <source>
        <dbReference type="ARBA" id="ARBA00023125"/>
    </source>
</evidence>
<dbReference type="SUPFAM" id="SSF46689">
    <property type="entry name" value="Homeodomain-like"/>
    <property type="match status" value="1"/>
</dbReference>
<evidence type="ECO:0000259" key="3">
    <source>
        <dbReference type="PROSITE" id="PS50977"/>
    </source>
</evidence>
<accession>A0ABV5HS11</accession>
<keyword evidence="1 2" id="KW-0238">DNA-binding</keyword>
<gene>
    <name evidence="4" type="ORF">ACFFUV_18895</name>
</gene>
<dbReference type="InterPro" id="IPR009057">
    <property type="entry name" value="Homeodomain-like_sf"/>
</dbReference>
<sequence>MNKTQQKIAAGLERAFAEHGFTELGVDGLRLAADVSLRTLYKYCPSKEAMIIMALEHRHSRYLAYLFEGLSGNRQQIADELLNRVGRWMDESVSEGCLFHNAVVSYPHSEPIRNLLEQHKTDVTEKMATVTQLVERRSTLLLIHEGIVQSWPILGVTAIESAKALLIPLLSETD</sequence>
<comment type="caution">
    <text evidence="4">The sequence shown here is derived from an EMBL/GenBank/DDBJ whole genome shotgun (WGS) entry which is preliminary data.</text>
</comment>
<proteinExistence type="predicted"/>
<dbReference type="InterPro" id="IPR001647">
    <property type="entry name" value="HTH_TetR"/>
</dbReference>
<organism evidence="4 5">
    <name type="scientific">Vibrio olivae</name>
    <dbReference type="NCBI Taxonomy" id="1243002"/>
    <lineage>
        <taxon>Bacteria</taxon>
        <taxon>Pseudomonadati</taxon>
        <taxon>Pseudomonadota</taxon>
        <taxon>Gammaproteobacteria</taxon>
        <taxon>Vibrionales</taxon>
        <taxon>Vibrionaceae</taxon>
        <taxon>Vibrio</taxon>
    </lineage>
</organism>
<dbReference type="PROSITE" id="PS50977">
    <property type="entry name" value="HTH_TETR_2"/>
    <property type="match status" value="1"/>
</dbReference>
<name>A0ABV5HS11_9VIBR</name>
<dbReference type="Gene3D" id="1.10.357.10">
    <property type="entry name" value="Tetracycline Repressor, domain 2"/>
    <property type="match status" value="1"/>
</dbReference>
<keyword evidence="5" id="KW-1185">Reference proteome</keyword>
<reference evidence="4 5" key="1">
    <citation type="submission" date="2024-09" db="EMBL/GenBank/DDBJ databases">
        <authorList>
            <person name="Sun Q."/>
            <person name="Mori K."/>
        </authorList>
    </citation>
    <scope>NUCLEOTIDE SEQUENCE [LARGE SCALE GENOMIC DNA]</scope>
    <source>
        <strain evidence="4 5">CECT 8064</strain>
    </source>
</reference>